<dbReference type="SMART" id="SM00855">
    <property type="entry name" value="PGAM"/>
    <property type="match status" value="1"/>
</dbReference>
<accession>A0A0A3JLV2</accession>
<evidence type="ECO:0000313" key="4">
    <source>
        <dbReference type="Proteomes" id="UP000030437"/>
    </source>
</evidence>
<dbReference type="CDD" id="cd07067">
    <property type="entry name" value="HP_PGM_like"/>
    <property type="match status" value="1"/>
</dbReference>
<dbReference type="GO" id="GO:0016791">
    <property type="term" value="F:phosphatase activity"/>
    <property type="evidence" value="ECO:0007669"/>
    <property type="project" value="TreeGrafter"/>
</dbReference>
<dbReference type="PANTHER" id="PTHR48100">
    <property type="entry name" value="BROAD-SPECIFICITY PHOSPHATASE YOR283W-RELATED"/>
    <property type="match status" value="1"/>
</dbReference>
<feature type="active site" description="Proton donor/acceptor" evidence="1">
    <location>
        <position position="82"/>
    </location>
</feature>
<dbReference type="OrthoDB" id="9782128at2"/>
<dbReference type="Proteomes" id="UP000030437">
    <property type="component" value="Unassembled WGS sequence"/>
</dbReference>
<gene>
    <name evidence="3" type="ORF">CD32_02745</name>
</gene>
<feature type="active site" description="Tele-phosphohistidine intermediate" evidence="1">
    <location>
        <position position="8"/>
    </location>
</feature>
<dbReference type="eggNOG" id="COG0406">
    <property type="taxonomic scope" value="Bacteria"/>
</dbReference>
<keyword evidence="4" id="KW-1185">Reference proteome</keyword>
<dbReference type="InterPro" id="IPR013078">
    <property type="entry name" value="His_Pase_superF_clade-1"/>
</dbReference>
<evidence type="ECO:0000313" key="3">
    <source>
        <dbReference type="EMBL" id="KGR87967.1"/>
    </source>
</evidence>
<dbReference type="Pfam" id="PF00300">
    <property type="entry name" value="His_Phos_1"/>
    <property type="match status" value="1"/>
</dbReference>
<dbReference type="PANTHER" id="PTHR48100:SF1">
    <property type="entry name" value="HISTIDINE PHOSPHATASE FAMILY PROTEIN-RELATED"/>
    <property type="match status" value="1"/>
</dbReference>
<sequence length="198" mass="22572">MKLLLIRHGQSEADLLNVYEGRADFSLSRLGREQATKLAQFLITRYDVEQIIASPLKRAAQTSEIINSVYNCGVIFKEKLMEFNNGILAGMDREQANEIYPLPRGGRPLTKAIMHGESALEFRQRVEFAYHEIMDTYKEAACIAIVAHGGTINHLLNILLRNDITSPFIFTTGDTGYHEIDYNHEKIIVRLLNNQRHL</sequence>
<proteinExistence type="predicted"/>
<feature type="binding site" evidence="2">
    <location>
        <position position="58"/>
    </location>
    <ligand>
        <name>substrate</name>
    </ligand>
</feature>
<dbReference type="SUPFAM" id="SSF53254">
    <property type="entry name" value="Phosphoglycerate mutase-like"/>
    <property type="match status" value="1"/>
</dbReference>
<dbReference type="AlphaFoldDB" id="A0A0A3JLV2"/>
<protein>
    <recommendedName>
        <fullName evidence="5">Phosphoglycerate mutase</fullName>
    </recommendedName>
</protein>
<evidence type="ECO:0008006" key="5">
    <source>
        <dbReference type="Google" id="ProtNLM"/>
    </source>
</evidence>
<comment type="caution">
    <text evidence="3">The sequence shown here is derived from an EMBL/GenBank/DDBJ whole genome shotgun (WGS) entry which is preliminary data.</text>
</comment>
<dbReference type="RefSeq" id="WP_036150984.1">
    <property type="nucleotide sequence ID" value="NZ_AVCX01000019.1"/>
</dbReference>
<evidence type="ECO:0000256" key="1">
    <source>
        <dbReference type="PIRSR" id="PIRSR613078-1"/>
    </source>
</evidence>
<dbReference type="InterPro" id="IPR050275">
    <property type="entry name" value="PGM_Phosphatase"/>
</dbReference>
<dbReference type="InterPro" id="IPR029033">
    <property type="entry name" value="His_PPase_superfam"/>
</dbReference>
<reference evidence="3 4" key="1">
    <citation type="submission" date="2014-02" db="EMBL/GenBank/DDBJ databases">
        <title>Draft genome sequence of Lysinibacillus odysseyi NBRC 100172.</title>
        <authorList>
            <person name="Zhang F."/>
            <person name="Wang G."/>
            <person name="Zhang L."/>
        </authorList>
    </citation>
    <scope>NUCLEOTIDE SEQUENCE [LARGE SCALE GENOMIC DNA]</scope>
    <source>
        <strain evidence="3 4">NBRC 100172</strain>
    </source>
</reference>
<dbReference type="Gene3D" id="3.40.50.1240">
    <property type="entry name" value="Phosphoglycerate mutase-like"/>
    <property type="match status" value="1"/>
</dbReference>
<evidence type="ECO:0000256" key="2">
    <source>
        <dbReference type="PIRSR" id="PIRSR613078-2"/>
    </source>
</evidence>
<name>A0A0A3JLV2_9BACI</name>
<dbReference type="EMBL" id="JPVP01000044">
    <property type="protein sequence ID" value="KGR87967.1"/>
    <property type="molecule type" value="Genomic_DNA"/>
</dbReference>
<organism evidence="3 4">
    <name type="scientific">Lysinibacillus odysseyi 34hs-1 = NBRC 100172</name>
    <dbReference type="NCBI Taxonomy" id="1220589"/>
    <lineage>
        <taxon>Bacteria</taxon>
        <taxon>Bacillati</taxon>
        <taxon>Bacillota</taxon>
        <taxon>Bacilli</taxon>
        <taxon>Bacillales</taxon>
        <taxon>Bacillaceae</taxon>
        <taxon>Lysinibacillus</taxon>
    </lineage>
</organism>
<dbReference type="GO" id="GO:0005737">
    <property type="term" value="C:cytoplasm"/>
    <property type="evidence" value="ECO:0007669"/>
    <property type="project" value="TreeGrafter"/>
</dbReference>
<dbReference type="STRING" id="1220589.CD32_02745"/>